<reference evidence="1 2" key="1">
    <citation type="submission" date="2020-12" db="EMBL/GenBank/DDBJ databases">
        <title>FDA dAtabase for Regulatory Grade micrObial Sequences (FDA-ARGOS): Supporting development and validation of Infectious Disease Dx tests.</title>
        <authorList>
            <person name="Kerrigan L."/>
            <person name="Long C."/>
            <person name="Tallon L."/>
            <person name="Sadzewicz L."/>
            <person name="Zhao X."/>
            <person name="Boylan J."/>
            <person name="Ott S."/>
            <person name="Bowen H."/>
            <person name="Vavikolanu K."/>
            <person name="Mehta A."/>
            <person name="Aluvathingal J."/>
            <person name="Nadendla S."/>
            <person name="Yan Y."/>
            <person name="Sichtig H."/>
        </authorList>
    </citation>
    <scope>NUCLEOTIDE SEQUENCE [LARGE SCALE GENOMIC DNA]</scope>
    <source>
        <strain evidence="1 2">FDAARGOS_1031</strain>
    </source>
</reference>
<evidence type="ECO:0000313" key="1">
    <source>
        <dbReference type="EMBL" id="QQN57528.1"/>
    </source>
</evidence>
<evidence type="ECO:0000313" key="2">
    <source>
        <dbReference type="Proteomes" id="UP000595426"/>
    </source>
</evidence>
<name>A0A7T7UWJ6_9FLAO</name>
<dbReference type="AlphaFoldDB" id="A0A7T7UWJ6"/>
<gene>
    <name evidence="1" type="ORF">I6H88_13850</name>
</gene>
<proteinExistence type="predicted"/>
<dbReference type="Proteomes" id="UP000595426">
    <property type="component" value="Chromosome"/>
</dbReference>
<accession>A0A7T7UWJ6</accession>
<organism evidence="1 2">
    <name type="scientific">Elizabethkingia bruuniana</name>
    <dbReference type="NCBI Taxonomy" id="1756149"/>
    <lineage>
        <taxon>Bacteria</taxon>
        <taxon>Pseudomonadati</taxon>
        <taxon>Bacteroidota</taxon>
        <taxon>Flavobacteriia</taxon>
        <taxon>Flavobacteriales</taxon>
        <taxon>Weeksellaceae</taxon>
        <taxon>Elizabethkingia</taxon>
    </lineage>
</organism>
<protein>
    <submittedName>
        <fullName evidence="1">Uncharacterized protein</fullName>
    </submittedName>
</protein>
<keyword evidence="2" id="KW-1185">Reference proteome</keyword>
<dbReference type="EMBL" id="CP067018">
    <property type="protein sequence ID" value="QQN57528.1"/>
    <property type="molecule type" value="Genomic_DNA"/>
</dbReference>
<dbReference type="RefSeq" id="WP_158637621.1">
    <property type="nucleotide sequence ID" value="NZ_CP067018.1"/>
</dbReference>
<sequence length="50" mass="5828">MTTLRNKVEARLLKCNSEKSVAEMMAKHYEYAVRKYTTLKTICECIVTLD</sequence>